<protein>
    <recommendedName>
        <fullName evidence="4">Restriction endonuclease</fullName>
    </recommendedName>
</protein>
<feature type="compositionally biased region" description="Basic and acidic residues" evidence="1">
    <location>
        <begin position="410"/>
        <end position="422"/>
    </location>
</feature>
<dbReference type="EMBL" id="JARAKH010000025">
    <property type="protein sequence ID" value="KAK8390752.1"/>
    <property type="molecule type" value="Genomic_DNA"/>
</dbReference>
<dbReference type="Proteomes" id="UP001487740">
    <property type="component" value="Unassembled WGS sequence"/>
</dbReference>
<name>A0AAW0TX41_SCYPA</name>
<organism evidence="2 3">
    <name type="scientific">Scylla paramamosain</name>
    <name type="common">Mud crab</name>
    <dbReference type="NCBI Taxonomy" id="85552"/>
    <lineage>
        <taxon>Eukaryota</taxon>
        <taxon>Metazoa</taxon>
        <taxon>Ecdysozoa</taxon>
        <taxon>Arthropoda</taxon>
        <taxon>Crustacea</taxon>
        <taxon>Multicrustacea</taxon>
        <taxon>Malacostraca</taxon>
        <taxon>Eumalacostraca</taxon>
        <taxon>Eucarida</taxon>
        <taxon>Decapoda</taxon>
        <taxon>Pleocyemata</taxon>
        <taxon>Brachyura</taxon>
        <taxon>Eubrachyura</taxon>
        <taxon>Portunoidea</taxon>
        <taxon>Portunidae</taxon>
        <taxon>Portuninae</taxon>
        <taxon>Scylla</taxon>
    </lineage>
</organism>
<sequence length="464" mass="52198">MNSVKRVERKFVQERLKEEVINDFFNRYAKTDAHPPSYSSLSSFNTDNSNYCDFYENIIKVQEDPRSCLLPRFRASLSLDWRKILGNNGHLNLVPNPPNTDESGSLFETTRFISKCSELIVGKTRKRLKECITRVAKPAHRGGGGKLNTLEYNTDNLIEVCAKNGRFVDIENDPVFLYKFAAYNLEMLANNDQFFEDLTGIITESFDFNGVDTRNWNDFIEKHFLSVLLGRRAFLVSRPSACIKRMVGSSNDENSSVSVRRLAKLMMVKPVNANDLTLSDLVLCCIEDDKEDFVVRSAKEYQNTFYRLGKKILKEANAIESAMSGNACSNEQMSKKEEADLSYGLYTDTVEKAVIKPEQSGGAGAGGDGAGSGVGDGGVDDLPIVGECKHKSRQRNNQYRENNTKNFNGKTEDIYDHSNREDTSGTMSVFIAASNSMDGLVFMREKDVKFRKDTDFTENVVVHS</sequence>
<comment type="caution">
    <text evidence="2">The sequence shown here is derived from an EMBL/GenBank/DDBJ whole genome shotgun (WGS) entry which is preliminary data.</text>
</comment>
<dbReference type="AlphaFoldDB" id="A0AAW0TX41"/>
<evidence type="ECO:0000313" key="2">
    <source>
        <dbReference type="EMBL" id="KAK8390752.1"/>
    </source>
</evidence>
<reference evidence="2 3" key="1">
    <citation type="submission" date="2023-03" db="EMBL/GenBank/DDBJ databases">
        <title>High-quality genome of Scylla paramamosain provides insights in environmental adaptation.</title>
        <authorList>
            <person name="Zhang L."/>
        </authorList>
    </citation>
    <scope>NUCLEOTIDE SEQUENCE [LARGE SCALE GENOMIC DNA]</scope>
    <source>
        <strain evidence="2">LZ_2023a</strain>
        <tissue evidence="2">Muscle</tissue>
    </source>
</reference>
<keyword evidence="3" id="KW-1185">Reference proteome</keyword>
<accession>A0AAW0TX41</accession>
<evidence type="ECO:0000313" key="3">
    <source>
        <dbReference type="Proteomes" id="UP001487740"/>
    </source>
</evidence>
<gene>
    <name evidence="2" type="ORF">O3P69_010453</name>
</gene>
<evidence type="ECO:0008006" key="4">
    <source>
        <dbReference type="Google" id="ProtNLM"/>
    </source>
</evidence>
<evidence type="ECO:0000256" key="1">
    <source>
        <dbReference type="SAM" id="MobiDB-lite"/>
    </source>
</evidence>
<feature type="compositionally biased region" description="Polar residues" evidence="1">
    <location>
        <begin position="395"/>
        <end position="409"/>
    </location>
</feature>
<proteinExistence type="predicted"/>
<feature type="region of interest" description="Disordered" evidence="1">
    <location>
        <begin position="390"/>
        <end position="422"/>
    </location>
</feature>